<dbReference type="Proteomes" id="UP000253065">
    <property type="component" value="Unassembled WGS sequence"/>
</dbReference>
<protein>
    <submittedName>
        <fullName evidence="3">Uncharacterized protein</fullName>
    </submittedName>
</protein>
<accession>A0A368V583</accession>
<dbReference type="EMBL" id="QNSA01000005">
    <property type="protein sequence ID" value="RBP74105.1"/>
    <property type="molecule type" value="Genomic_DNA"/>
</dbReference>
<dbReference type="AlphaFoldDB" id="A0A368V583"/>
<evidence type="ECO:0000313" key="5">
    <source>
        <dbReference type="Proteomes" id="UP000253065"/>
    </source>
</evidence>
<name>A0A368V583_MARNT</name>
<dbReference type="Proteomes" id="UP000252795">
    <property type="component" value="Unassembled WGS sequence"/>
</dbReference>
<evidence type="ECO:0000313" key="4">
    <source>
        <dbReference type="Proteomes" id="UP000252795"/>
    </source>
</evidence>
<dbReference type="RefSeq" id="WP_113879721.1">
    <property type="nucleotide sequence ID" value="NZ_QNSA01000005.1"/>
</dbReference>
<sequence length="88" mass="9256">MAAKKTKVVFIKRVEDRDKNGEKIVTPAGTKAELTEAEYKRVQHAVRVIKDEADEKQRPVLASGSAPDATGSAGDGEDDDTGDGATGG</sequence>
<gene>
    <name evidence="3" type="ORF">DET51_105230</name>
    <name evidence="2" type="ORF">DET64_105231</name>
</gene>
<keyword evidence="5" id="KW-1185">Reference proteome</keyword>
<reference evidence="3 4" key="1">
    <citation type="submission" date="2018-07" db="EMBL/GenBank/DDBJ databases">
        <title>Freshwater and sediment microbial communities from various areas in North America, analyzing microbe dynamics in response to fracking.</title>
        <authorList>
            <person name="Lamendella R."/>
        </authorList>
    </citation>
    <scope>NUCLEOTIDE SEQUENCE [LARGE SCALE GENOMIC DNA]</scope>
    <source>
        <strain evidence="3 4">114E</strain>
        <strain evidence="2 5">114E_o</strain>
    </source>
</reference>
<proteinExistence type="predicted"/>
<organism evidence="3 4">
    <name type="scientific">Marinobacter nauticus</name>
    <name type="common">Marinobacter hydrocarbonoclasticus</name>
    <name type="synonym">Marinobacter aquaeolei</name>
    <dbReference type="NCBI Taxonomy" id="2743"/>
    <lineage>
        <taxon>Bacteria</taxon>
        <taxon>Pseudomonadati</taxon>
        <taxon>Pseudomonadota</taxon>
        <taxon>Gammaproteobacteria</taxon>
        <taxon>Pseudomonadales</taxon>
        <taxon>Marinobacteraceae</taxon>
        <taxon>Marinobacter</taxon>
    </lineage>
</organism>
<evidence type="ECO:0000256" key="1">
    <source>
        <dbReference type="SAM" id="MobiDB-lite"/>
    </source>
</evidence>
<dbReference type="EMBL" id="QPJB01000005">
    <property type="protein sequence ID" value="RCW34854.1"/>
    <property type="molecule type" value="Genomic_DNA"/>
</dbReference>
<evidence type="ECO:0000313" key="3">
    <source>
        <dbReference type="EMBL" id="RCW34854.1"/>
    </source>
</evidence>
<evidence type="ECO:0000313" key="2">
    <source>
        <dbReference type="EMBL" id="RBP74105.1"/>
    </source>
</evidence>
<comment type="caution">
    <text evidence="3">The sequence shown here is derived from an EMBL/GenBank/DDBJ whole genome shotgun (WGS) entry which is preliminary data.</text>
</comment>
<feature type="region of interest" description="Disordered" evidence="1">
    <location>
        <begin position="50"/>
        <end position="88"/>
    </location>
</feature>